<keyword evidence="2" id="KW-0119">Carbohydrate metabolism</keyword>
<feature type="domain" description="Fibronectin type-III" evidence="3">
    <location>
        <begin position="215"/>
        <end position="304"/>
    </location>
</feature>
<dbReference type="InterPro" id="IPR036116">
    <property type="entry name" value="FN3_sf"/>
</dbReference>
<dbReference type="PANTHER" id="PTHR46957:SF3">
    <property type="entry name" value="CYTOKINE RECEPTOR"/>
    <property type="match status" value="1"/>
</dbReference>
<evidence type="ECO:0000256" key="2">
    <source>
        <dbReference type="ARBA" id="ARBA00023326"/>
    </source>
</evidence>
<keyword evidence="5" id="KW-1185">Reference proteome</keyword>
<sequence>MGLVRPKVIYTTSTSSTSHTLNFGSVGYLNRIVLLVNSYAGVSGVSGGYTLHDMTAHTLGCRLYSKINYGSDSSVTVTTTDSTNRIFIWMWELDDAEVFYESGTGLTSSSASMSAFDLPDGCTAILGVSAYVQGNSDNSSTNWPSGFTAQQYAINDWADGSTAKRVWASAAVNEFVSDSLSFSQQLVTGLGSNFPNYAWVGGVWGPQKDEEPPSVPGNLRLSGMTPTSVTLTWDAASDNSGVAGYGVYKDGEKVADQSGRSRTFSGLTPGVPSTYEVDAYDYNGNRSEKSGSLTIAPINDTTPPQAPVVRVTGLGAGTISVAWDEPADDSAVTAYGVFLNGVRQGADQTGRTRTFTGLVPGNLYTIGVTAVDLLGNRSTQGTKTVKAQADVTAPTLPGNVRVLSTSQTAVTMAWDASEDDNVGVAGYGLWLGTRLVATVPSTVFTFVGLSPGITYPLSVDAVDELGNRSERVTVPATTLEDTSGAAPPYECVFYDWSTHEPIDSLPLQNLSFELTLGGGGELSAEIPLYDEAYNVGRVEAATRPERTIVVVYRGERPVWIGRVCDPQDYESETGILRITAEEVVVIYGRRFVSFTGARTATKADTEIDWLLDLVSAPADKRWLRTAGVEGTIAVDREYRAEDYAPVLDTVTDIAAAPGGFEFWCRPDWDQVNDRPQVELRRVSRDNPPNSGLVLEYPGNVRRFRRTTRRGLATVVHGKLSLPDGGVLLAKVVQDELHANGWPRMEDAYTYDGLTTQAALQAETQRAADASRGARQVFEFQLAISPDVRWWEWELGSEAQVVITDHMYPERPDGSAGLDRMMKIVSLSVEPSTDEGELVTVTTAELTTSVDE</sequence>
<evidence type="ECO:0000259" key="3">
    <source>
        <dbReference type="PROSITE" id="PS50853"/>
    </source>
</evidence>
<dbReference type="AlphaFoldDB" id="A0A5S4FN00"/>
<comment type="caution">
    <text evidence="4">The sequence shown here is derived from an EMBL/GenBank/DDBJ whole genome shotgun (WGS) entry which is preliminary data.</text>
</comment>
<dbReference type="PANTHER" id="PTHR46957">
    <property type="entry name" value="CYTOKINE RECEPTOR"/>
    <property type="match status" value="1"/>
</dbReference>
<reference evidence="4 5" key="1">
    <citation type="submission" date="2019-05" db="EMBL/GenBank/DDBJ databases">
        <title>Draft genome sequence of Nonomuraea turkmeniaca DSM 43926.</title>
        <authorList>
            <person name="Saricaoglu S."/>
            <person name="Isik K."/>
        </authorList>
    </citation>
    <scope>NUCLEOTIDE SEQUENCE [LARGE SCALE GENOMIC DNA]</scope>
    <source>
        <strain evidence="4 5">DSM 43926</strain>
    </source>
</reference>
<protein>
    <recommendedName>
        <fullName evidence="3">Fibronectin type-III domain-containing protein</fullName>
    </recommendedName>
</protein>
<keyword evidence="1" id="KW-0326">Glycosidase</keyword>
<dbReference type="SUPFAM" id="SSF49265">
    <property type="entry name" value="Fibronectin type III"/>
    <property type="match status" value="2"/>
</dbReference>
<dbReference type="EMBL" id="VCKY01000034">
    <property type="protein sequence ID" value="TMR22063.1"/>
    <property type="molecule type" value="Genomic_DNA"/>
</dbReference>
<evidence type="ECO:0000313" key="5">
    <source>
        <dbReference type="Proteomes" id="UP000309128"/>
    </source>
</evidence>
<accession>A0A5S4FN00</accession>
<evidence type="ECO:0000313" key="4">
    <source>
        <dbReference type="EMBL" id="TMR22063.1"/>
    </source>
</evidence>
<dbReference type="InterPro" id="IPR013783">
    <property type="entry name" value="Ig-like_fold"/>
</dbReference>
<organism evidence="4 5">
    <name type="scientific">Nonomuraea turkmeniaca</name>
    <dbReference type="NCBI Taxonomy" id="103838"/>
    <lineage>
        <taxon>Bacteria</taxon>
        <taxon>Bacillati</taxon>
        <taxon>Actinomycetota</taxon>
        <taxon>Actinomycetes</taxon>
        <taxon>Streptosporangiales</taxon>
        <taxon>Streptosporangiaceae</taxon>
        <taxon>Nonomuraea</taxon>
    </lineage>
</organism>
<dbReference type="GO" id="GO:0016020">
    <property type="term" value="C:membrane"/>
    <property type="evidence" value="ECO:0007669"/>
    <property type="project" value="UniProtKB-SubCell"/>
</dbReference>
<dbReference type="InterPro" id="IPR050713">
    <property type="entry name" value="RTP_Phos/Ushers"/>
</dbReference>
<keyword evidence="2" id="KW-0624">Polysaccharide degradation</keyword>
<keyword evidence="1" id="KW-0378">Hydrolase</keyword>
<dbReference type="GO" id="GO:0000272">
    <property type="term" value="P:polysaccharide catabolic process"/>
    <property type="evidence" value="ECO:0007669"/>
    <property type="project" value="UniProtKB-KW"/>
</dbReference>
<dbReference type="OrthoDB" id="3515845at2"/>
<gene>
    <name evidence="4" type="ORF">ETD86_12915</name>
</gene>
<dbReference type="Gene3D" id="2.60.40.10">
    <property type="entry name" value="Immunoglobulins"/>
    <property type="match status" value="3"/>
</dbReference>
<dbReference type="PROSITE" id="PS50853">
    <property type="entry name" value="FN3"/>
    <property type="match status" value="2"/>
</dbReference>
<dbReference type="CDD" id="cd00063">
    <property type="entry name" value="FN3"/>
    <property type="match status" value="3"/>
</dbReference>
<dbReference type="RefSeq" id="WP_138666371.1">
    <property type="nucleotide sequence ID" value="NZ_VCKY01000034.1"/>
</dbReference>
<proteinExistence type="predicted"/>
<feature type="domain" description="Fibronectin type-III" evidence="3">
    <location>
        <begin position="396"/>
        <end position="481"/>
    </location>
</feature>
<dbReference type="SMART" id="SM00060">
    <property type="entry name" value="FN3"/>
    <property type="match status" value="3"/>
</dbReference>
<dbReference type="Proteomes" id="UP000309128">
    <property type="component" value="Unassembled WGS sequence"/>
</dbReference>
<dbReference type="Pfam" id="PF00041">
    <property type="entry name" value="fn3"/>
    <property type="match status" value="1"/>
</dbReference>
<evidence type="ECO:0000256" key="1">
    <source>
        <dbReference type="ARBA" id="ARBA00023295"/>
    </source>
</evidence>
<name>A0A5S4FN00_9ACTN</name>
<dbReference type="GO" id="GO:0016798">
    <property type="term" value="F:hydrolase activity, acting on glycosyl bonds"/>
    <property type="evidence" value="ECO:0007669"/>
    <property type="project" value="UniProtKB-KW"/>
</dbReference>
<dbReference type="InterPro" id="IPR003961">
    <property type="entry name" value="FN3_dom"/>
</dbReference>